<evidence type="ECO:0000256" key="6">
    <source>
        <dbReference type="ARBA" id="ARBA00049157"/>
    </source>
</evidence>
<dbReference type="PANTHER" id="PTHR32119">
    <property type="entry name" value="OROTIDINE 5'-PHOSPHATE DECARBOXYLASE"/>
    <property type="match status" value="1"/>
</dbReference>
<dbReference type="RefSeq" id="WP_153341906.1">
    <property type="nucleotide sequence ID" value="NZ_WIVE01000010.1"/>
</dbReference>
<proteinExistence type="inferred from homology"/>
<evidence type="ECO:0000256" key="2">
    <source>
        <dbReference type="ARBA" id="ARBA00004861"/>
    </source>
</evidence>
<evidence type="ECO:0000256" key="10">
    <source>
        <dbReference type="RuleBase" id="RU000512"/>
    </source>
</evidence>
<evidence type="ECO:0000313" key="12">
    <source>
        <dbReference type="EMBL" id="MQX35925.1"/>
    </source>
</evidence>
<feature type="binding site" evidence="7 9">
    <location>
        <position position="195"/>
    </location>
    <ligand>
        <name>substrate</name>
    </ligand>
</feature>
<dbReference type="SMART" id="SM00934">
    <property type="entry name" value="OMPdecase"/>
    <property type="match status" value="1"/>
</dbReference>
<dbReference type="GO" id="GO:0006207">
    <property type="term" value="P:'de novo' pyrimidine nucleobase biosynthetic process"/>
    <property type="evidence" value="ECO:0007669"/>
    <property type="project" value="InterPro"/>
</dbReference>
<dbReference type="GO" id="GO:0005829">
    <property type="term" value="C:cytosol"/>
    <property type="evidence" value="ECO:0007669"/>
    <property type="project" value="TreeGrafter"/>
</dbReference>
<evidence type="ECO:0000256" key="1">
    <source>
        <dbReference type="ARBA" id="ARBA00002356"/>
    </source>
</evidence>
<feature type="binding site" evidence="7 9">
    <location>
        <position position="226"/>
    </location>
    <ligand>
        <name>substrate</name>
    </ligand>
</feature>
<comment type="catalytic activity">
    <reaction evidence="6 7 10">
        <text>orotidine 5'-phosphate + H(+) = UMP + CO2</text>
        <dbReference type="Rhea" id="RHEA:11596"/>
        <dbReference type="ChEBI" id="CHEBI:15378"/>
        <dbReference type="ChEBI" id="CHEBI:16526"/>
        <dbReference type="ChEBI" id="CHEBI:57538"/>
        <dbReference type="ChEBI" id="CHEBI:57865"/>
        <dbReference type="EC" id="4.1.1.23"/>
    </reaction>
</comment>
<comment type="caution">
    <text evidence="12">The sequence shown here is derived from an EMBL/GenBank/DDBJ whole genome shotgun (WGS) entry which is preliminary data.</text>
</comment>
<feature type="binding site" evidence="7 9">
    <location>
        <position position="134"/>
    </location>
    <ligand>
        <name>substrate</name>
    </ligand>
</feature>
<dbReference type="CDD" id="cd04725">
    <property type="entry name" value="OMP_decarboxylase_like"/>
    <property type="match status" value="1"/>
</dbReference>
<keyword evidence="13" id="KW-1185">Reference proteome</keyword>
<dbReference type="NCBIfam" id="NF001273">
    <property type="entry name" value="PRK00230.1"/>
    <property type="match status" value="1"/>
</dbReference>
<name>A0A7X1ZET2_9PROT</name>
<evidence type="ECO:0000256" key="3">
    <source>
        <dbReference type="ARBA" id="ARBA00022793"/>
    </source>
</evidence>
<dbReference type="UniPathway" id="UPA00070">
    <property type="reaction ID" value="UER00120"/>
</dbReference>
<comment type="subunit">
    <text evidence="7">Homodimer.</text>
</comment>
<dbReference type="GO" id="GO:0004590">
    <property type="term" value="F:orotidine-5'-phosphate decarboxylase activity"/>
    <property type="evidence" value="ECO:0007669"/>
    <property type="project" value="UniProtKB-UniRule"/>
</dbReference>
<dbReference type="Gene3D" id="3.20.20.70">
    <property type="entry name" value="Aldolase class I"/>
    <property type="match status" value="1"/>
</dbReference>
<keyword evidence="5 7" id="KW-0456">Lyase</keyword>
<dbReference type="Pfam" id="PF00215">
    <property type="entry name" value="OMPdecase"/>
    <property type="match status" value="1"/>
</dbReference>
<dbReference type="PANTHER" id="PTHR32119:SF2">
    <property type="entry name" value="OROTIDINE 5'-PHOSPHATE DECARBOXYLASE"/>
    <property type="match status" value="1"/>
</dbReference>
<feature type="active site" description="For OMPdecase activity" evidence="8">
    <location>
        <position position="75"/>
    </location>
</feature>
<feature type="active site" description="For OMPdecase activity" evidence="8">
    <location>
        <position position="72"/>
    </location>
</feature>
<dbReference type="InterPro" id="IPR011060">
    <property type="entry name" value="RibuloseP-bd_barrel"/>
</dbReference>
<feature type="active site" description="For OMPdecase activity" evidence="8">
    <location>
        <position position="70"/>
    </location>
</feature>
<gene>
    <name evidence="7 12" type="primary">pyrF</name>
    <name evidence="12" type="ORF">GHC57_05270</name>
</gene>
<dbReference type="InterPro" id="IPR013785">
    <property type="entry name" value="Aldolase_TIM"/>
</dbReference>
<dbReference type="InterPro" id="IPR001754">
    <property type="entry name" value="OMPdeCOase_dom"/>
</dbReference>
<evidence type="ECO:0000256" key="8">
    <source>
        <dbReference type="PIRSR" id="PIRSR614732-1"/>
    </source>
</evidence>
<organism evidence="12 13">
    <name type="scientific">Roseospira navarrensis</name>
    <dbReference type="NCBI Taxonomy" id="140058"/>
    <lineage>
        <taxon>Bacteria</taxon>
        <taxon>Pseudomonadati</taxon>
        <taxon>Pseudomonadota</taxon>
        <taxon>Alphaproteobacteria</taxon>
        <taxon>Rhodospirillales</taxon>
        <taxon>Rhodospirillaceae</taxon>
        <taxon>Roseospira</taxon>
    </lineage>
</organism>
<evidence type="ECO:0000259" key="11">
    <source>
        <dbReference type="SMART" id="SM00934"/>
    </source>
</evidence>
<dbReference type="GO" id="GO:0044205">
    <property type="term" value="P:'de novo' UMP biosynthetic process"/>
    <property type="evidence" value="ECO:0007669"/>
    <property type="project" value="UniProtKB-UniRule"/>
</dbReference>
<comment type="function">
    <text evidence="1 7">Catalyzes the decarboxylation of orotidine 5'-monophosphate (OMP) to uridine 5'-monophosphate (UMP).</text>
</comment>
<feature type="binding site" evidence="7 9">
    <location>
        <position position="15"/>
    </location>
    <ligand>
        <name>substrate</name>
    </ligand>
</feature>
<dbReference type="InterPro" id="IPR014732">
    <property type="entry name" value="OMPdecase"/>
</dbReference>
<evidence type="ECO:0000256" key="9">
    <source>
        <dbReference type="PIRSR" id="PIRSR614732-2"/>
    </source>
</evidence>
<dbReference type="SUPFAM" id="SSF51366">
    <property type="entry name" value="Ribulose-phoshate binding barrel"/>
    <property type="match status" value="1"/>
</dbReference>
<feature type="binding site" evidence="7 9">
    <location>
        <position position="37"/>
    </location>
    <ligand>
        <name>substrate</name>
    </ligand>
</feature>
<dbReference type="PROSITE" id="PS00156">
    <property type="entry name" value="OMPDECASE"/>
    <property type="match status" value="1"/>
</dbReference>
<dbReference type="InterPro" id="IPR018089">
    <property type="entry name" value="OMPdecase_AS"/>
</dbReference>
<evidence type="ECO:0000256" key="4">
    <source>
        <dbReference type="ARBA" id="ARBA00022975"/>
    </source>
</evidence>
<dbReference type="Proteomes" id="UP000434582">
    <property type="component" value="Unassembled WGS sequence"/>
</dbReference>
<feature type="domain" description="Orotidine 5'-phosphate decarboxylase" evidence="11">
    <location>
        <begin position="9"/>
        <end position="241"/>
    </location>
</feature>
<feature type="binding site" evidence="7 9">
    <location>
        <position position="225"/>
    </location>
    <ligand>
        <name>substrate</name>
    </ligand>
</feature>
<feature type="binding site" evidence="7">
    <location>
        <begin position="70"/>
        <end position="79"/>
    </location>
    <ligand>
        <name>substrate</name>
    </ligand>
</feature>
<evidence type="ECO:0000313" key="13">
    <source>
        <dbReference type="Proteomes" id="UP000434582"/>
    </source>
</evidence>
<evidence type="ECO:0000256" key="5">
    <source>
        <dbReference type="ARBA" id="ARBA00023239"/>
    </source>
</evidence>
<dbReference type="AlphaFoldDB" id="A0A7X1ZET2"/>
<evidence type="ECO:0000256" key="7">
    <source>
        <dbReference type="HAMAP-Rule" id="MF_01200"/>
    </source>
</evidence>
<dbReference type="NCBIfam" id="TIGR01740">
    <property type="entry name" value="pyrF"/>
    <property type="match status" value="1"/>
</dbReference>
<dbReference type="InterPro" id="IPR047596">
    <property type="entry name" value="OMPdecase_bac"/>
</dbReference>
<dbReference type="OrthoDB" id="9806203at2"/>
<comment type="similarity">
    <text evidence="7">Belongs to the OMP decarboxylase family. Type 1 subfamily.</text>
</comment>
<dbReference type="HAMAP" id="MF_01200_B">
    <property type="entry name" value="OMPdecase_type1_B"/>
    <property type="match status" value="1"/>
</dbReference>
<accession>A0A7X1ZET2</accession>
<protein>
    <recommendedName>
        <fullName evidence="7">Orotidine 5'-phosphate decarboxylase</fullName>
        <ecNumber evidence="7">4.1.1.23</ecNumber>
    </recommendedName>
    <alternativeName>
        <fullName evidence="7">OMP decarboxylase</fullName>
        <shortName evidence="7">OMPDCase</shortName>
        <shortName evidence="7">OMPdecase</shortName>
    </alternativeName>
</protein>
<dbReference type="EMBL" id="WIVE01000010">
    <property type="protein sequence ID" value="MQX35925.1"/>
    <property type="molecule type" value="Genomic_DNA"/>
</dbReference>
<feature type="active site" description="Proton donor" evidence="7">
    <location>
        <position position="72"/>
    </location>
</feature>
<comment type="pathway">
    <text evidence="2 7 10">Pyrimidine metabolism; UMP biosynthesis via de novo pathway; UMP from orotate: step 2/2.</text>
</comment>
<sequence>MSSVRPVPPVLVALDTADLSQAQAWARAVSAAGCGLKLGLEAFCAHGPDGVRTVTDAAAAAGADPALFLDLKFHDIPNTVAGAVRAVAPLAPAIVNVHAAGGAAMMRAALDAAGDAAHRLGQPRPRVIAVTVLTSLDDADLAATGVTGAAADQVRRLAALTVESGLDGVVCSAHEAAVLRADLGPDPLLVTPGVRPAWAAAAGDQKRIMTPADARAAGASHLVVGRPVTGAPDPGAAARRVLDDLAA</sequence>
<keyword evidence="4 7" id="KW-0665">Pyrimidine biosynthesis</keyword>
<keyword evidence="3 7" id="KW-0210">Decarboxylase</keyword>
<dbReference type="EC" id="4.1.1.23" evidence="7"/>
<reference evidence="12 13" key="1">
    <citation type="submission" date="2019-10" db="EMBL/GenBank/DDBJ databases">
        <title>Draft whole-genome sequence of the purple nonsulfur photosynthetic bacterium Roseospira navarrensis DSM 15114.</title>
        <authorList>
            <person name="Kyndt J.A."/>
            <person name="Meyer T.E."/>
        </authorList>
    </citation>
    <scope>NUCLEOTIDE SEQUENCE [LARGE SCALE GENOMIC DNA]</scope>
    <source>
        <strain evidence="12 13">DSM 15114</strain>
    </source>
</reference>
<feature type="binding site" evidence="7 9">
    <location>
        <position position="205"/>
    </location>
    <ligand>
        <name>substrate</name>
    </ligand>
</feature>